<name>A0ABS7D773_9BACL</name>
<protein>
    <submittedName>
        <fullName evidence="1">Uncharacterized protein</fullName>
    </submittedName>
</protein>
<accession>A0ABS7D773</accession>
<keyword evidence="2" id="KW-1185">Reference proteome</keyword>
<reference evidence="1 2" key="1">
    <citation type="submission" date="2021-07" db="EMBL/GenBank/DDBJ databases">
        <title>Paenibacillus radiodurans sp. nov., isolated from the southeastern edge of Tengger Desert.</title>
        <authorList>
            <person name="Zhang G."/>
        </authorList>
    </citation>
    <scope>NUCLEOTIDE SEQUENCE [LARGE SCALE GENOMIC DNA]</scope>
    <source>
        <strain evidence="1 2">DT7-4</strain>
    </source>
</reference>
<dbReference type="EMBL" id="JAHZIJ010000008">
    <property type="protein sequence ID" value="MBW7475691.1"/>
    <property type="molecule type" value="Genomic_DNA"/>
</dbReference>
<proteinExistence type="predicted"/>
<comment type="caution">
    <text evidence="1">The sequence shown here is derived from an EMBL/GenBank/DDBJ whole genome shotgun (WGS) entry which is preliminary data.</text>
</comment>
<dbReference type="RefSeq" id="WP_219872938.1">
    <property type="nucleotide sequence ID" value="NZ_JAHZIJ010000008.1"/>
</dbReference>
<dbReference type="Proteomes" id="UP000812277">
    <property type="component" value="Unassembled WGS sequence"/>
</dbReference>
<evidence type="ECO:0000313" key="2">
    <source>
        <dbReference type="Proteomes" id="UP000812277"/>
    </source>
</evidence>
<evidence type="ECO:0000313" key="1">
    <source>
        <dbReference type="EMBL" id="MBW7475691.1"/>
    </source>
</evidence>
<sequence>MGMFEEFEAKKAAGEALSLDDLTKEHLKTMFINEQKSDYMISQLFEVKESKITYRRKKYGITIRNSILDDYLLVKTDHAQEINNKVKAELLVEGNVTMIAKAITHFAFRNGPVEDMHAHPNNQLSEIDMETLNKFMVNRIAYIVKLIIEERWIELDFLIRNTDRWYGHRWDEAIPDDGNTRKIIELMLKK</sequence>
<gene>
    <name evidence="1" type="ORF">K0T92_13135</name>
</gene>
<organism evidence="1 2">
    <name type="scientific">Paenibacillus oenotherae</name>
    <dbReference type="NCBI Taxonomy" id="1435645"/>
    <lineage>
        <taxon>Bacteria</taxon>
        <taxon>Bacillati</taxon>
        <taxon>Bacillota</taxon>
        <taxon>Bacilli</taxon>
        <taxon>Bacillales</taxon>
        <taxon>Paenibacillaceae</taxon>
        <taxon>Paenibacillus</taxon>
    </lineage>
</organism>